<gene>
    <name evidence="1" type="ORF">PORCRE_797</name>
</gene>
<dbReference type="AlphaFoldDB" id="T1DS25"/>
<evidence type="ECO:0000313" key="1">
    <source>
        <dbReference type="EMBL" id="GAD05099.1"/>
    </source>
</evidence>
<organism evidence="1 2">
    <name type="scientific">Porphyromonas crevioricanis JCM 15906</name>
    <dbReference type="NCBI Taxonomy" id="1305617"/>
    <lineage>
        <taxon>Bacteria</taxon>
        <taxon>Pseudomonadati</taxon>
        <taxon>Bacteroidota</taxon>
        <taxon>Bacteroidia</taxon>
        <taxon>Bacteroidales</taxon>
        <taxon>Porphyromonadaceae</taxon>
        <taxon>Porphyromonas</taxon>
    </lineage>
</organism>
<sequence>MLLFFVECITSEGQKAEGRSFHKKDYLCGVNMRIVCTKQYFASSWYLPL</sequence>
<proteinExistence type="predicted"/>
<evidence type="ECO:0000313" key="2">
    <source>
        <dbReference type="Proteomes" id="UP000018031"/>
    </source>
</evidence>
<protein>
    <submittedName>
        <fullName evidence="1">Uncharacterized protein</fullName>
    </submittedName>
</protein>
<comment type="caution">
    <text evidence="1">The sequence shown here is derived from an EMBL/GenBank/DDBJ whole genome shotgun (WGS) entry which is preliminary data.</text>
</comment>
<reference evidence="1 2" key="2">
    <citation type="journal article" date="2013" name="Genome Announc.">
        <title>Draft Genome Sequences of Porphyromonas crevioricanis JCM 15906T and Porphyromonas cansulci JCM 13913T Isolated from a Canine Oral Cavity.</title>
        <authorList>
            <person name="Sakamoto M."/>
            <person name="Tanaka N."/>
            <person name="Shiwa Y."/>
            <person name="Yoshikawa H."/>
            <person name="Ohkuma M."/>
        </authorList>
    </citation>
    <scope>NUCLEOTIDE SEQUENCE [LARGE SCALE GENOMIC DNA]</scope>
    <source>
        <strain evidence="1 2">JCM 15906</strain>
    </source>
</reference>
<reference evidence="2" key="1">
    <citation type="journal article" date="2013" name="Genome">
        <title>Draft Genome Sequences of Porphyromonas crevioricanis JCM 15906T and Porphyromonas cansulci JCM 13913T Isolated from a Canine Oral Cavity.</title>
        <authorList>
            <person name="Sakamoto M."/>
            <person name="Tanaka N."/>
            <person name="Shiwa Y."/>
            <person name="Yoshikawa H."/>
            <person name="Ohkuma M."/>
        </authorList>
    </citation>
    <scope>NUCLEOTIDE SEQUENCE [LARGE SCALE GENOMIC DNA]</scope>
    <source>
        <strain evidence="2">JCM 15906</strain>
    </source>
</reference>
<dbReference type="EMBL" id="BAOU01000019">
    <property type="protein sequence ID" value="GAD05099.1"/>
    <property type="molecule type" value="Genomic_DNA"/>
</dbReference>
<name>T1DS25_9PORP</name>
<accession>T1DS25</accession>
<dbReference type="Proteomes" id="UP000018031">
    <property type="component" value="Unassembled WGS sequence"/>
</dbReference>